<dbReference type="Proteomes" id="UP000186594">
    <property type="component" value="Unassembled WGS sequence"/>
</dbReference>
<reference evidence="2 3" key="1">
    <citation type="submission" date="2016-04" db="EMBL/GenBank/DDBJ databases">
        <title>Evolutionary innovation and constraint leading to complex multicellularity in the Ascomycota.</title>
        <authorList>
            <person name="Cisse O."/>
            <person name="Nguyen A."/>
            <person name="Hewitt D.A."/>
            <person name="Jedd G."/>
            <person name="Stajich J.E."/>
        </authorList>
    </citation>
    <scope>NUCLEOTIDE SEQUENCE [LARGE SCALE GENOMIC DNA]</scope>
    <source>
        <strain evidence="2 3">DAH-3</strain>
    </source>
</reference>
<sequence>MPFVRRNRKGNHHNTKWPNPQVHPKVSVAMIMSDAWTCSRRVLRTSEGPAKENFTMLNKEREQQRTNQIGSEPYL</sequence>
<keyword evidence="3" id="KW-1185">Reference proteome</keyword>
<evidence type="ECO:0000313" key="2">
    <source>
        <dbReference type="EMBL" id="OLL26040.1"/>
    </source>
</evidence>
<evidence type="ECO:0000313" key="3">
    <source>
        <dbReference type="Proteomes" id="UP000186594"/>
    </source>
</evidence>
<dbReference type="AlphaFoldDB" id="A0A1U7LTP6"/>
<name>A0A1U7LTP6_NEOID</name>
<feature type="compositionally biased region" description="Basic residues" evidence="1">
    <location>
        <begin position="1"/>
        <end position="15"/>
    </location>
</feature>
<feature type="region of interest" description="Disordered" evidence="1">
    <location>
        <begin position="1"/>
        <end position="21"/>
    </location>
</feature>
<evidence type="ECO:0000256" key="1">
    <source>
        <dbReference type="SAM" id="MobiDB-lite"/>
    </source>
</evidence>
<protein>
    <submittedName>
        <fullName evidence="2">Uncharacterized protein</fullName>
    </submittedName>
</protein>
<proteinExistence type="predicted"/>
<comment type="caution">
    <text evidence="2">The sequence shown here is derived from an EMBL/GenBank/DDBJ whole genome shotgun (WGS) entry which is preliminary data.</text>
</comment>
<dbReference type="EMBL" id="LXFE01000249">
    <property type="protein sequence ID" value="OLL26040.1"/>
    <property type="molecule type" value="Genomic_DNA"/>
</dbReference>
<gene>
    <name evidence="2" type="ORF">NEOLI_004254</name>
</gene>
<organism evidence="2 3">
    <name type="scientific">Neolecta irregularis (strain DAH-3)</name>
    <dbReference type="NCBI Taxonomy" id="1198029"/>
    <lineage>
        <taxon>Eukaryota</taxon>
        <taxon>Fungi</taxon>
        <taxon>Dikarya</taxon>
        <taxon>Ascomycota</taxon>
        <taxon>Taphrinomycotina</taxon>
        <taxon>Neolectales</taxon>
        <taxon>Neolectaceae</taxon>
        <taxon>Neolecta</taxon>
    </lineage>
</organism>
<accession>A0A1U7LTP6</accession>